<feature type="binding site" evidence="13">
    <location>
        <position position="120"/>
    </location>
    <ligand>
        <name>[2Fe-2S] cluster</name>
        <dbReference type="ChEBI" id="CHEBI:190135"/>
    </ligand>
</feature>
<feature type="binding site" evidence="13">
    <location>
        <position position="82"/>
    </location>
    <ligand>
        <name>[4Fe-4S] cluster</name>
        <dbReference type="ChEBI" id="CHEBI:49883"/>
        <note>4Fe-4S-S-AdoMet</note>
    </ligand>
</feature>
<feature type="binding site" evidence="13">
    <location>
        <position position="73"/>
    </location>
    <ligand>
        <name>[4Fe-4S] cluster</name>
        <dbReference type="ChEBI" id="CHEBI:49883"/>
        <note>4Fe-4S-S-AdoMet</note>
    </ligand>
</feature>
<evidence type="ECO:0000256" key="7">
    <source>
        <dbReference type="ARBA" id="ARBA00022714"/>
    </source>
</evidence>
<keyword evidence="11 13" id="KW-0411">Iron-sulfur</keyword>
<accession>C7P8C7</accession>
<dbReference type="InterPro" id="IPR058240">
    <property type="entry name" value="rSAM_sf"/>
</dbReference>
<dbReference type="Proteomes" id="UP000001495">
    <property type="component" value="Chromosome"/>
</dbReference>
<dbReference type="UniPathway" id="UPA00078">
    <property type="reaction ID" value="UER00162"/>
</dbReference>
<evidence type="ECO:0000256" key="2">
    <source>
        <dbReference type="ARBA" id="ARBA00010765"/>
    </source>
</evidence>
<evidence type="ECO:0000256" key="8">
    <source>
        <dbReference type="ARBA" id="ARBA00022723"/>
    </source>
</evidence>
<dbReference type="Pfam" id="PF04055">
    <property type="entry name" value="Radical_SAM"/>
    <property type="match status" value="1"/>
</dbReference>
<evidence type="ECO:0000256" key="4">
    <source>
        <dbReference type="ARBA" id="ARBA00022485"/>
    </source>
</evidence>
<feature type="binding site" evidence="13">
    <location>
        <position position="79"/>
    </location>
    <ligand>
        <name>[4Fe-4S] cluster</name>
        <dbReference type="ChEBI" id="CHEBI:49883"/>
        <note>4Fe-4S-S-AdoMet</note>
    </ligand>
</feature>
<dbReference type="GO" id="GO:0051539">
    <property type="term" value="F:4 iron, 4 sulfur cluster binding"/>
    <property type="evidence" value="ECO:0007669"/>
    <property type="project" value="UniProtKB-KW"/>
</dbReference>
<dbReference type="SFLD" id="SFLDG01060">
    <property type="entry name" value="BATS_domain_containing"/>
    <property type="match status" value="1"/>
</dbReference>
<evidence type="ECO:0000256" key="10">
    <source>
        <dbReference type="ARBA" id="ARBA00023004"/>
    </source>
</evidence>
<comment type="pathway">
    <text evidence="1">Cofactor biosynthesis; biotin biosynthesis; biotin from 7,8-diaminononanoate: step 2/2.</text>
</comment>
<evidence type="ECO:0000313" key="16">
    <source>
        <dbReference type="Proteomes" id="UP000001495"/>
    </source>
</evidence>
<dbReference type="SFLD" id="SFLDG01279">
    <property type="entry name" value="HMD_cofactor_maturase_(HmdB-li"/>
    <property type="match status" value="1"/>
</dbReference>
<name>C7P8C7_METFA</name>
<comment type="similarity">
    <text evidence="2">Belongs to the radical SAM superfamily. Biotin synthase family.</text>
</comment>
<keyword evidence="5" id="KW-0808">Transferase</keyword>
<dbReference type="CDD" id="cd01335">
    <property type="entry name" value="Radical_SAM"/>
    <property type="match status" value="1"/>
</dbReference>
<evidence type="ECO:0000256" key="3">
    <source>
        <dbReference type="ARBA" id="ARBA00012236"/>
    </source>
</evidence>
<dbReference type="GO" id="GO:0046872">
    <property type="term" value="F:metal ion binding"/>
    <property type="evidence" value="ECO:0007669"/>
    <property type="project" value="UniProtKB-KW"/>
</dbReference>
<dbReference type="InterPro" id="IPR023858">
    <property type="entry name" value="HcgA-like"/>
</dbReference>
<dbReference type="PANTHER" id="PTHR22976">
    <property type="entry name" value="BIOTIN SYNTHASE"/>
    <property type="match status" value="1"/>
</dbReference>
<dbReference type="GeneID" id="8365681"/>
<evidence type="ECO:0000256" key="11">
    <source>
        <dbReference type="ARBA" id="ARBA00023014"/>
    </source>
</evidence>
<dbReference type="EC" id="2.8.1.6" evidence="3"/>
<evidence type="ECO:0000256" key="6">
    <source>
        <dbReference type="ARBA" id="ARBA00022691"/>
    </source>
</evidence>
<dbReference type="HOGENOM" id="CLU_033172_0_0_2"/>
<dbReference type="SMART" id="SM00876">
    <property type="entry name" value="BATS"/>
    <property type="match status" value="1"/>
</dbReference>
<evidence type="ECO:0000256" key="5">
    <source>
        <dbReference type="ARBA" id="ARBA00022679"/>
    </source>
</evidence>
<keyword evidence="7 13" id="KW-0001">2Fe-2S</keyword>
<dbReference type="GO" id="GO:0004076">
    <property type="term" value="F:biotin synthase activity"/>
    <property type="evidence" value="ECO:0007669"/>
    <property type="project" value="UniProtKB-EC"/>
</dbReference>
<dbReference type="GO" id="GO:0051537">
    <property type="term" value="F:2 iron, 2 sulfur cluster binding"/>
    <property type="evidence" value="ECO:0007669"/>
    <property type="project" value="UniProtKB-KW"/>
</dbReference>
<comment type="cofactor">
    <cofactor evidence="13">
        <name>[2Fe-2S] cluster</name>
        <dbReference type="ChEBI" id="CHEBI:190135"/>
    </cofactor>
    <text evidence="13">Binds 1 [2Fe-2S] cluster. The cluster is coordinated with 3 cysteines and 1 arginine.</text>
</comment>
<dbReference type="InterPro" id="IPR010722">
    <property type="entry name" value="BATS_dom"/>
</dbReference>
<dbReference type="GO" id="GO:0009102">
    <property type="term" value="P:biotin biosynthetic process"/>
    <property type="evidence" value="ECO:0007669"/>
    <property type="project" value="UniProtKB-UniPathway"/>
</dbReference>
<evidence type="ECO:0000256" key="13">
    <source>
        <dbReference type="PIRSR" id="PIRSR001619-1"/>
    </source>
</evidence>
<sequence length="354" mass="40136">MVFKKIEENFKELKDGNKEFIKNGLIDKDETLKLFKIDKWKDYLQLFRLASEVRDFFKKEIEITSTIHITNICKVHPKCLYCGFAAGTSKEGYYKPFRLTDEEIKKSAIAIEESGIRRVSCSSAHGYGGKEVIRALKIVKENTNLEVLVNAGADLTEEAVKELKKYEIDTICCNLETINEELFKKVKPGEELEDRIRVCKLVNKYGIELSSGLLIGIGESYEDRVEHLFYLKNELEVGEIPIMGFNPYKGTPMENHPKCSALEQAKTIAITRLLFPNIRITSPTPTIGAELVQFALFAGASNIATVIPKNHPINIKGVGSPKTGNLEEVVKMIMDLGLKPKLDWEKFENYLKTY</sequence>
<dbReference type="RefSeq" id="WP_015791546.1">
    <property type="nucleotide sequence ID" value="NC_013156.1"/>
</dbReference>
<proteinExistence type="inferred from homology"/>
<keyword evidence="6 13" id="KW-0949">S-adenosyl-L-methionine</keyword>
<dbReference type="SFLD" id="SFLDS00029">
    <property type="entry name" value="Radical_SAM"/>
    <property type="match status" value="1"/>
</dbReference>
<evidence type="ECO:0000259" key="14">
    <source>
        <dbReference type="PROSITE" id="PS51918"/>
    </source>
</evidence>
<gene>
    <name evidence="15" type="ordered locus">Mefer_0991</name>
</gene>
<keyword evidence="8 13" id="KW-0479">Metal-binding</keyword>
<dbReference type="NCBIfam" id="TIGR03957">
    <property type="entry name" value="rSAM_HmdB"/>
    <property type="match status" value="1"/>
</dbReference>
<evidence type="ECO:0000313" key="15">
    <source>
        <dbReference type="EMBL" id="ACV24809.1"/>
    </source>
</evidence>
<dbReference type="KEGG" id="mfe:Mefer_0991"/>
<dbReference type="PANTHER" id="PTHR22976:SF2">
    <property type="entry name" value="BIOTIN SYNTHASE, MITOCHONDRIAL"/>
    <property type="match status" value="1"/>
</dbReference>
<dbReference type="EMBL" id="CP001696">
    <property type="protein sequence ID" value="ACV24809.1"/>
    <property type="molecule type" value="Genomic_DNA"/>
</dbReference>
<comment type="cofactor">
    <cofactor evidence="13">
        <name>[4Fe-4S] cluster</name>
        <dbReference type="ChEBI" id="CHEBI:49883"/>
    </cofactor>
    <text evidence="13">Binds 1 [4Fe-4S] cluster. The cluster is coordinated with 3 cysteines and an exchangeable S-adenosyl-L-methionine.</text>
</comment>
<keyword evidence="10 13" id="KW-0408">Iron</keyword>
<dbReference type="SMART" id="SM00729">
    <property type="entry name" value="Elp3"/>
    <property type="match status" value="1"/>
</dbReference>
<comment type="cofactor">
    <cofactor evidence="12">
        <name>[2Fe-2S] cluster</name>
        <dbReference type="ChEBI" id="CHEBI:190135"/>
    </cofactor>
</comment>
<dbReference type="AlphaFoldDB" id="C7P8C7"/>
<keyword evidence="16" id="KW-1185">Reference proteome</keyword>
<reference evidence="15" key="1">
    <citation type="submission" date="2009-08" db="EMBL/GenBank/DDBJ databases">
        <title>Complete sequence of chromosome of Methanocaldococcus fervens AG86.</title>
        <authorList>
            <consortium name="US DOE Joint Genome Institute"/>
            <person name="Lucas S."/>
            <person name="Copeland A."/>
            <person name="Lapidus A."/>
            <person name="Glavina del Rio T."/>
            <person name="Tice H."/>
            <person name="Bruce D."/>
            <person name="Goodwin L."/>
            <person name="Pitluck S."/>
            <person name="Chertkov O."/>
            <person name="Detter J.C."/>
            <person name="Han C."/>
            <person name="Tapia R."/>
            <person name="Larimer F."/>
            <person name="Land M."/>
            <person name="Hauser L."/>
            <person name="Kyrpides N."/>
            <person name="Ovchinnikova G."/>
            <person name="Lupa-Sieprawska M."/>
            <person name="Whitman W.B."/>
        </authorList>
    </citation>
    <scope>NUCLEOTIDE SEQUENCE [LARGE SCALE GENOMIC DNA]</scope>
    <source>
        <strain evidence="15">AG86</strain>
    </source>
</reference>
<dbReference type="SFLD" id="SFLDF00330">
    <property type="entry name" value="HMD_cofactor_maturase_(HmdB-li"/>
    <property type="match status" value="1"/>
</dbReference>
<dbReference type="Gene3D" id="3.20.20.70">
    <property type="entry name" value="Aldolase class I"/>
    <property type="match status" value="1"/>
</dbReference>
<keyword evidence="4 13" id="KW-0004">4Fe-4S</keyword>
<dbReference type="OrthoDB" id="61910at2157"/>
<evidence type="ECO:0000256" key="12">
    <source>
        <dbReference type="ARBA" id="ARBA00034078"/>
    </source>
</evidence>
<evidence type="ECO:0000256" key="9">
    <source>
        <dbReference type="ARBA" id="ARBA00022756"/>
    </source>
</evidence>
<dbReference type="InterPro" id="IPR013785">
    <property type="entry name" value="Aldolase_TIM"/>
</dbReference>
<evidence type="ECO:0000256" key="1">
    <source>
        <dbReference type="ARBA" id="ARBA00004942"/>
    </source>
</evidence>
<dbReference type="eggNOG" id="arCOG00658">
    <property type="taxonomic scope" value="Archaea"/>
</dbReference>
<dbReference type="STRING" id="573064.Mefer_0991"/>
<dbReference type="InterPro" id="IPR002684">
    <property type="entry name" value="Biotin_synth/BioAB"/>
</dbReference>
<keyword evidence="9" id="KW-0093">Biotin biosynthesis</keyword>
<dbReference type="SUPFAM" id="SSF102114">
    <property type="entry name" value="Radical SAM enzymes"/>
    <property type="match status" value="1"/>
</dbReference>
<feature type="domain" description="Radical SAM core" evidence="14">
    <location>
        <begin position="59"/>
        <end position="283"/>
    </location>
</feature>
<protein>
    <recommendedName>
        <fullName evidence="3">biotin synthase</fullName>
        <ecNumber evidence="3">2.8.1.6</ecNumber>
    </recommendedName>
</protein>
<dbReference type="InterPro" id="IPR024177">
    <property type="entry name" value="Biotin_synthase"/>
</dbReference>
<dbReference type="InterPro" id="IPR006638">
    <property type="entry name" value="Elp3/MiaA/NifB-like_rSAM"/>
</dbReference>
<dbReference type="PIRSF" id="PIRSF001619">
    <property type="entry name" value="Biotin_synth"/>
    <property type="match status" value="1"/>
</dbReference>
<dbReference type="InterPro" id="IPR007197">
    <property type="entry name" value="rSAM"/>
</dbReference>
<dbReference type="PROSITE" id="PS51918">
    <property type="entry name" value="RADICAL_SAM"/>
    <property type="match status" value="1"/>
</dbReference>
<organism evidence="15 16">
    <name type="scientific">Methanocaldococcus fervens (strain DSM 4213 / JCM 15782 / AG86)</name>
    <name type="common">Methanococcus fervens</name>
    <dbReference type="NCBI Taxonomy" id="573064"/>
    <lineage>
        <taxon>Archaea</taxon>
        <taxon>Methanobacteriati</taxon>
        <taxon>Methanobacteriota</taxon>
        <taxon>Methanomada group</taxon>
        <taxon>Methanococci</taxon>
        <taxon>Methanococcales</taxon>
        <taxon>Methanocaldococcaceae</taxon>
        <taxon>Methanocaldococcus</taxon>
    </lineage>
</organism>
<dbReference type="Pfam" id="PF06968">
    <property type="entry name" value="BATS"/>
    <property type="match status" value="1"/>
</dbReference>